<keyword evidence="4" id="KW-1185">Reference proteome</keyword>
<evidence type="ECO:0000313" key="4">
    <source>
        <dbReference type="Proteomes" id="UP001497457"/>
    </source>
</evidence>
<dbReference type="AlphaFoldDB" id="A0ABC8Y374"/>
<dbReference type="Proteomes" id="UP001497457">
    <property type="component" value="Chromosome 15b"/>
</dbReference>
<reference evidence="4" key="1">
    <citation type="submission" date="2024-06" db="EMBL/GenBank/DDBJ databases">
        <authorList>
            <person name="Ryan C."/>
        </authorList>
    </citation>
    <scope>NUCLEOTIDE SEQUENCE [LARGE SCALE GENOMIC DNA]</scope>
</reference>
<feature type="signal peptide" evidence="2">
    <location>
        <begin position="1"/>
        <end position="33"/>
    </location>
</feature>
<reference evidence="3 4" key="2">
    <citation type="submission" date="2024-10" db="EMBL/GenBank/DDBJ databases">
        <authorList>
            <person name="Ryan C."/>
        </authorList>
    </citation>
    <scope>NUCLEOTIDE SEQUENCE [LARGE SCALE GENOMIC DNA]</scope>
</reference>
<protein>
    <submittedName>
        <fullName evidence="3">Uncharacterized protein</fullName>
    </submittedName>
</protein>
<feature type="region of interest" description="Disordered" evidence="1">
    <location>
        <begin position="34"/>
        <end position="55"/>
    </location>
</feature>
<evidence type="ECO:0000256" key="1">
    <source>
        <dbReference type="SAM" id="MobiDB-lite"/>
    </source>
</evidence>
<gene>
    <name evidence="3" type="ORF">URODEC1_LOCUS29378</name>
</gene>
<name>A0ABC8Y374_9POAL</name>
<organism evidence="3 4">
    <name type="scientific">Urochloa decumbens</name>
    <dbReference type="NCBI Taxonomy" id="240449"/>
    <lineage>
        <taxon>Eukaryota</taxon>
        <taxon>Viridiplantae</taxon>
        <taxon>Streptophyta</taxon>
        <taxon>Embryophyta</taxon>
        <taxon>Tracheophyta</taxon>
        <taxon>Spermatophyta</taxon>
        <taxon>Magnoliopsida</taxon>
        <taxon>Liliopsida</taxon>
        <taxon>Poales</taxon>
        <taxon>Poaceae</taxon>
        <taxon>PACMAD clade</taxon>
        <taxon>Panicoideae</taxon>
        <taxon>Panicodae</taxon>
        <taxon>Paniceae</taxon>
        <taxon>Melinidinae</taxon>
        <taxon>Urochloa</taxon>
    </lineage>
</organism>
<proteinExistence type="predicted"/>
<dbReference type="EMBL" id="OZ075125">
    <property type="protein sequence ID" value="CAL4935586.1"/>
    <property type="molecule type" value="Genomic_DNA"/>
</dbReference>
<feature type="chain" id="PRO_5044865470" evidence="2">
    <location>
        <begin position="34"/>
        <end position="95"/>
    </location>
</feature>
<feature type="compositionally biased region" description="Gly residues" evidence="1">
    <location>
        <begin position="43"/>
        <end position="53"/>
    </location>
</feature>
<evidence type="ECO:0000313" key="3">
    <source>
        <dbReference type="EMBL" id="CAL4935586.1"/>
    </source>
</evidence>
<feature type="region of interest" description="Disordered" evidence="1">
    <location>
        <begin position="68"/>
        <end position="95"/>
    </location>
</feature>
<sequence length="95" mass="9447">MGVRARSTSLTRTSKLLLQAVALLALVVTAAHGARTGPWDGAPGHGDGAGAGGAAMRRMSALDVVEASQAGPSCCTHDPNQGGSSCCPHPQTLTP</sequence>
<keyword evidence="2" id="KW-0732">Signal</keyword>
<evidence type="ECO:0000256" key="2">
    <source>
        <dbReference type="SAM" id="SignalP"/>
    </source>
</evidence>
<accession>A0ABC8Y374</accession>